<evidence type="ECO:0000313" key="3">
    <source>
        <dbReference type="Proteomes" id="UP001333110"/>
    </source>
</evidence>
<dbReference type="Pfam" id="PF00078">
    <property type="entry name" value="RVT_1"/>
    <property type="match status" value="1"/>
</dbReference>
<feature type="domain" description="Reverse transcriptase" evidence="1">
    <location>
        <begin position="54"/>
        <end position="211"/>
    </location>
</feature>
<gene>
    <name evidence="2" type="ORF">QYF61_010126</name>
</gene>
<dbReference type="InterPro" id="IPR000477">
    <property type="entry name" value="RT_dom"/>
</dbReference>
<sequence length="379" mass="42861">MDRDNDSFIRKAKAAHASKAKGGIHSLLPISRQMFSHFLESRTSARADIISTGRKEDPGNYRLVSLTSGSGKVMKKILLESISKHMKNKKVIRSSQHGFTKEKSCLTSLTAFYNEVTRLVVKGRVVDVVYLDLSKVMVSHRIFIDKLTGYGLDKWAVKWIKNCLNGQAQRVVVQGPWRPGSILGPGPILVNIFINDLDNAAACTLGKFVDDKKLGGVADEPEGWTERSLIKFNTGKCKVLHPGISEGKPLHQYRLEANWLESNFCKEDLGVLVDSKLSMSQQCTLVAKKANSILGCMRKSIGILPLYLTQVRPHLWWCVQFWAPQCKRDMDLQECVRHRSTKMMKVLEHPSHEEKLRELGLFSLEKRRLEGILLMYINT</sequence>
<evidence type="ECO:0000259" key="1">
    <source>
        <dbReference type="Pfam" id="PF00078"/>
    </source>
</evidence>
<dbReference type="EMBL" id="JAUNZN010000002">
    <property type="protein sequence ID" value="KAK4826561.1"/>
    <property type="molecule type" value="Genomic_DNA"/>
</dbReference>
<accession>A0AAN7SDP8</accession>
<dbReference type="PANTHER" id="PTHR33332">
    <property type="entry name" value="REVERSE TRANSCRIPTASE DOMAIN-CONTAINING PROTEIN"/>
    <property type="match status" value="1"/>
</dbReference>
<reference evidence="2 3" key="1">
    <citation type="journal article" date="2023" name="J. Hered.">
        <title>Chromosome-level genome of the wood stork (Mycteria americana) provides insight into avian chromosome evolution.</title>
        <authorList>
            <person name="Flamio R. Jr."/>
            <person name="Ramstad K.M."/>
        </authorList>
    </citation>
    <scope>NUCLEOTIDE SEQUENCE [LARGE SCALE GENOMIC DNA]</scope>
    <source>
        <strain evidence="2">JAX WOST 10</strain>
    </source>
</reference>
<dbReference type="AlphaFoldDB" id="A0AAN7SDP8"/>
<keyword evidence="3" id="KW-1185">Reference proteome</keyword>
<evidence type="ECO:0000313" key="2">
    <source>
        <dbReference type="EMBL" id="KAK4826561.1"/>
    </source>
</evidence>
<protein>
    <recommendedName>
        <fullName evidence="1">Reverse transcriptase domain-containing protein</fullName>
    </recommendedName>
</protein>
<organism evidence="2 3">
    <name type="scientific">Mycteria americana</name>
    <name type="common">Wood stork</name>
    <dbReference type="NCBI Taxonomy" id="33587"/>
    <lineage>
        <taxon>Eukaryota</taxon>
        <taxon>Metazoa</taxon>
        <taxon>Chordata</taxon>
        <taxon>Craniata</taxon>
        <taxon>Vertebrata</taxon>
        <taxon>Euteleostomi</taxon>
        <taxon>Archelosauria</taxon>
        <taxon>Archosauria</taxon>
        <taxon>Dinosauria</taxon>
        <taxon>Saurischia</taxon>
        <taxon>Theropoda</taxon>
        <taxon>Coelurosauria</taxon>
        <taxon>Aves</taxon>
        <taxon>Neognathae</taxon>
        <taxon>Neoaves</taxon>
        <taxon>Aequornithes</taxon>
        <taxon>Ciconiiformes</taxon>
        <taxon>Ciconiidae</taxon>
        <taxon>Mycteria</taxon>
    </lineage>
</organism>
<dbReference type="Proteomes" id="UP001333110">
    <property type="component" value="Unassembled WGS sequence"/>
</dbReference>
<proteinExistence type="predicted"/>
<name>A0AAN7SDP8_MYCAM</name>
<comment type="caution">
    <text evidence="2">The sequence shown here is derived from an EMBL/GenBank/DDBJ whole genome shotgun (WGS) entry which is preliminary data.</text>
</comment>